<dbReference type="PANTHER" id="PTHR43869:SF1">
    <property type="entry name" value="GLYCINE BETAINE_PROLINE BETAINE TRANSPORT SYSTEM ATP-BINDING PROTEIN PROV"/>
    <property type="match status" value="1"/>
</dbReference>
<comment type="similarity">
    <text evidence="1 7">Belongs to the ABC transporter superfamily.</text>
</comment>
<dbReference type="SUPFAM" id="SSF54631">
    <property type="entry name" value="CBS-domain pair"/>
    <property type="match status" value="1"/>
</dbReference>
<keyword evidence="7" id="KW-0997">Cell inner membrane</keyword>
<dbReference type="InterPro" id="IPR046342">
    <property type="entry name" value="CBS_dom_sf"/>
</dbReference>
<comment type="catalytic activity">
    <reaction evidence="7">
        <text>a quaternary ammonium(out) + ATP + H2O = a quaternary ammonium(in) + ADP + phosphate + H(+)</text>
        <dbReference type="Rhea" id="RHEA:11036"/>
        <dbReference type="ChEBI" id="CHEBI:15377"/>
        <dbReference type="ChEBI" id="CHEBI:15378"/>
        <dbReference type="ChEBI" id="CHEBI:30616"/>
        <dbReference type="ChEBI" id="CHEBI:35267"/>
        <dbReference type="ChEBI" id="CHEBI:43474"/>
        <dbReference type="ChEBI" id="CHEBI:456216"/>
    </reaction>
</comment>
<dbReference type="EMBL" id="MXAV01000013">
    <property type="protein sequence ID" value="PKY11498.1"/>
    <property type="molecule type" value="Genomic_DNA"/>
</dbReference>
<keyword evidence="3 7" id="KW-0547">Nucleotide-binding</keyword>
<keyword evidence="4 7" id="KW-0067">ATP-binding</keyword>
<evidence type="ECO:0000256" key="8">
    <source>
        <dbReference type="SAM" id="MobiDB-lite"/>
    </source>
</evidence>
<dbReference type="NCBIfam" id="TIGR01186">
    <property type="entry name" value="proV"/>
    <property type="match status" value="1"/>
</dbReference>
<evidence type="ECO:0000259" key="10">
    <source>
        <dbReference type="PROSITE" id="PS51371"/>
    </source>
</evidence>
<comment type="subcellular location">
    <subcellularLocation>
        <location evidence="7">Cell inner membrane</location>
        <topology evidence="7">Peripheral membrane protein</topology>
    </subcellularLocation>
</comment>
<evidence type="ECO:0000259" key="9">
    <source>
        <dbReference type="PROSITE" id="PS50893"/>
    </source>
</evidence>
<dbReference type="Gene3D" id="3.10.580.10">
    <property type="entry name" value="CBS-domain"/>
    <property type="match status" value="1"/>
</dbReference>
<sequence length="373" mass="41088">MIGVNNVSLSIDPGEIFVIMGLSGSGKSTVLRLINRLLEPSSGRIIIDGQDITQIGSKKLREVRRKNFGMVFQSFALIPHRTVFQNVEFGLEIQGVEKKERRARIMDVIEAVGLQGYGDLPVNQLSGGMQQRVGLARALAVDPEILLMDEAFSALDPIIRNQLQDDLLEIQERLNKTIVFVSHDLDEALKIGNHIAILRDGELIQVGTPQEILGKPADEYVSAFVQGADRSKVLKASEVMQTLRISAHPKDAPRVLLKKMERSGFNGLIVIDNSRHLLGYVDLDTARQYRDQDNIDPSVYQPLETVAPDNVVRDLIQLAHEKRTPIIVLDERQRVLGVIDKSSILAALAQGDEEDETGQASLAEPVSAADIGG</sequence>
<dbReference type="GO" id="GO:0016887">
    <property type="term" value="F:ATP hydrolysis activity"/>
    <property type="evidence" value="ECO:0007669"/>
    <property type="project" value="UniProtKB-UniRule"/>
</dbReference>
<dbReference type="Gene3D" id="3.40.50.300">
    <property type="entry name" value="P-loop containing nucleotide triphosphate hydrolases"/>
    <property type="match status" value="1"/>
</dbReference>
<keyword evidence="12" id="KW-1185">Reference proteome</keyword>
<dbReference type="GO" id="GO:0005886">
    <property type="term" value="C:plasma membrane"/>
    <property type="evidence" value="ECO:0007669"/>
    <property type="project" value="UniProtKB-SubCell"/>
</dbReference>
<dbReference type="SUPFAM" id="SSF52540">
    <property type="entry name" value="P-loop containing nucleoside triphosphate hydrolases"/>
    <property type="match status" value="1"/>
</dbReference>
<dbReference type="PROSITE" id="PS51371">
    <property type="entry name" value="CBS"/>
    <property type="match status" value="1"/>
</dbReference>
<dbReference type="InterPro" id="IPR003439">
    <property type="entry name" value="ABC_transporter-like_ATP-bd"/>
</dbReference>
<evidence type="ECO:0000256" key="3">
    <source>
        <dbReference type="ARBA" id="ARBA00022741"/>
    </source>
</evidence>
<evidence type="ECO:0000256" key="4">
    <source>
        <dbReference type="ARBA" id="ARBA00022840"/>
    </source>
</evidence>
<dbReference type="Pfam" id="PF00571">
    <property type="entry name" value="CBS"/>
    <property type="match status" value="1"/>
</dbReference>
<keyword evidence="6" id="KW-0129">CBS domain</keyword>
<dbReference type="EC" id="7.6.2.9" evidence="7"/>
<name>A0A2I1DNQ5_9PROT</name>
<dbReference type="FunCoup" id="A0A2I1DNQ5">
    <property type="interactions" value="137"/>
</dbReference>
<proteinExistence type="inferred from homology"/>
<dbReference type="GO" id="GO:0006970">
    <property type="term" value="P:response to osmotic stress"/>
    <property type="evidence" value="ECO:0007669"/>
    <property type="project" value="UniProtKB-ARBA"/>
</dbReference>
<dbReference type="OrthoDB" id="9802264at2"/>
<comment type="caution">
    <text evidence="11">The sequence shown here is derived from an EMBL/GenBank/DDBJ whole genome shotgun (WGS) entry which is preliminary data.</text>
</comment>
<organism evidence="11 12">
    <name type="scientific">Acidithiobacillus marinus</name>
    <dbReference type="NCBI Taxonomy" id="187490"/>
    <lineage>
        <taxon>Bacteria</taxon>
        <taxon>Pseudomonadati</taxon>
        <taxon>Pseudomonadota</taxon>
        <taxon>Acidithiobacillia</taxon>
        <taxon>Acidithiobacillales</taxon>
        <taxon>Acidithiobacillaceae</taxon>
        <taxon>Acidithiobacillus</taxon>
    </lineage>
</organism>
<feature type="domain" description="ABC transporter" evidence="9">
    <location>
        <begin position="2"/>
        <end position="225"/>
    </location>
</feature>
<dbReference type="GO" id="GO:0006865">
    <property type="term" value="P:amino acid transport"/>
    <property type="evidence" value="ECO:0007669"/>
    <property type="project" value="UniProtKB-UniRule"/>
</dbReference>
<dbReference type="PROSITE" id="PS50893">
    <property type="entry name" value="ABC_TRANSPORTER_2"/>
    <property type="match status" value="1"/>
</dbReference>
<keyword evidence="7" id="KW-0472">Membrane</keyword>
<feature type="domain" description="CBS" evidence="10">
    <location>
        <begin position="295"/>
        <end position="354"/>
    </location>
</feature>
<accession>A0A2I1DNQ5</accession>
<evidence type="ECO:0000256" key="5">
    <source>
        <dbReference type="ARBA" id="ARBA00022970"/>
    </source>
</evidence>
<dbReference type="PANTHER" id="PTHR43869">
    <property type="entry name" value="GLYCINE BETAINE/PROLINE BETAINE TRANSPORT SYSTEM ATP-BINDING PROTEIN PROV"/>
    <property type="match status" value="1"/>
</dbReference>
<feature type="region of interest" description="Disordered" evidence="8">
    <location>
        <begin position="352"/>
        <end position="373"/>
    </location>
</feature>
<dbReference type="InterPro" id="IPR000644">
    <property type="entry name" value="CBS_dom"/>
</dbReference>
<evidence type="ECO:0000313" key="12">
    <source>
        <dbReference type="Proteomes" id="UP000234329"/>
    </source>
</evidence>
<dbReference type="GO" id="GO:0005524">
    <property type="term" value="F:ATP binding"/>
    <property type="evidence" value="ECO:0007669"/>
    <property type="project" value="UniProtKB-UniRule"/>
</dbReference>
<dbReference type="InterPro" id="IPR005892">
    <property type="entry name" value="Gly-betaine_transp_ATP-bd"/>
</dbReference>
<dbReference type="InterPro" id="IPR003593">
    <property type="entry name" value="AAA+_ATPase"/>
</dbReference>
<reference evidence="11 12" key="1">
    <citation type="submission" date="2017-03" db="EMBL/GenBank/DDBJ databases">
        <title>Draft genime sequence of the acidophilic sulfur-oxidizing bacterium Acidithiobacillus sp. SH, isolated from seawater.</title>
        <authorList>
            <person name="Sharmin S."/>
            <person name="Tokuhisa M."/>
            <person name="Kanao T."/>
            <person name="Kamimura K."/>
        </authorList>
    </citation>
    <scope>NUCLEOTIDE SEQUENCE [LARGE SCALE GENOMIC DNA]</scope>
    <source>
        <strain evidence="11 12">SH</strain>
    </source>
</reference>
<dbReference type="GO" id="GO:0015418">
    <property type="term" value="F:ABC-type quaternary ammonium compound transporting activity"/>
    <property type="evidence" value="ECO:0007669"/>
    <property type="project" value="UniProtKB-EC"/>
</dbReference>
<dbReference type="RefSeq" id="WP_101537201.1">
    <property type="nucleotide sequence ID" value="NZ_MXAV01000013.1"/>
</dbReference>
<dbReference type="PROSITE" id="PS00211">
    <property type="entry name" value="ABC_TRANSPORTER_1"/>
    <property type="match status" value="1"/>
</dbReference>
<dbReference type="InParanoid" id="A0A2I1DNQ5"/>
<evidence type="ECO:0000256" key="7">
    <source>
        <dbReference type="RuleBase" id="RU369116"/>
    </source>
</evidence>
<comment type="subunit">
    <text evidence="7">The complex is probably composed of two ATP-binding proteins, two transmembrane proteins and a solute-binding protein.</text>
</comment>
<protein>
    <recommendedName>
        <fullName evidence="7">Quaternary amine transport ATP-binding protein</fullName>
        <ecNumber evidence="7">7.6.2.9</ecNumber>
    </recommendedName>
</protein>
<dbReference type="FunFam" id="3.40.50.300:FF:000201">
    <property type="entry name" value="Glycine betaine/L-proline ABC transporter ATP-binding protein"/>
    <property type="match status" value="1"/>
</dbReference>
<keyword evidence="7" id="KW-1003">Cell membrane</keyword>
<dbReference type="Pfam" id="PF00005">
    <property type="entry name" value="ABC_tran"/>
    <property type="match status" value="1"/>
</dbReference>
<dbReference type="SMART" id="SM00382">
    <property type="entry name" value="AAA"/>
    <property type="match status" value="1"/>
</dbReference>
<gene>
    <name evidence="11" type="ORF">B1757_04605</name>
</gene>
<dbReference type="InterPro" id="IPR027417">
    <property type="entry name" value="P-loop_NTPase"/>
</dbReference>
<evidence type="ECO:0000256" key="6">
    <source>
        <dbReference type="PROSITE-ProRule" id="PRU00703"/>
    </source>
</evidence>
<keyword evidence="5" id="KW-0029">Amino-acid transport</keyword>
<dbReference type="InterPro" id="IPR017871">
    <property type="entry name" value="ABC_transporter-like_CS"/>
</dbReference>
<dbReference type="GO" id="GO:0031460">
    <property type="term" value="P:glycine betaine transport"/>
    <property type="evidence" value="ECO:0007669"/>
    <property type="project" value="InterPro"/>
</dbReference>
<dbReference type="InterPro" id="IPR051921">
    <property type="entry name" value="ABC_osmolyte_uptake_ATP-bind"/>
</dbReference>
<evidence type="ECO:0000256" key="1">
    <source>
        <dbReference type="ARBA" id="ARBA00005417"/>
    </source>
</evidence>
<dbReference type="AlphaFoldDB" id="A0A2I1DNQ5"/>
<dbReference type="Proteomes" id="UP000234329">
    <property type="component" value="Unassembled WGS sequence"/>
</dbReference>
<keyword evidence="2 7" id="KW-0813">Transport</keyword>
<evidence type="ECO:0000256" key="2">
    <source>
        <dbReference type="ARBA" id="ARBA00022448"/>
    </source>
</evidence>
<evidence type="ECO:0000313" key="11">
    <source>
        <dbReference type="EMBL" id="PKY11498.1"/>
    </source>
</evidence>